<dbReference type="SUPFAM" id="SSF53067">
    <property type="entry name" value="Actin-like ATPase domain"/>
    <property type="match status" value="1"/>
</dbReference>
<feature type="non-terminal residue" evidence="3">
    <location>
        <position position="95"/>
    </location>
</feature>
<feature type="non-terminal residue" evidence="3">
    <location>
        <position position="1"/>
    </location>
</feature>
<organism evidence="3 4">
    <name type="scientific">Funneliformis geosporum</name>
    <dbReference type="NCBI Taxonomy" id="1117311"/>
    <lineage>
        <taxon>Eukaryota</taxon>
        <taxon>Fungi</taxon>
        <taxon>Fungi incertae sedis</taxon>
        <taxon>Mucoromycota</taxon>
        <taxon>Glomeromycotina</taxon>
        <taxon>Glomeromycetes</taxon>
        <taxon>Glomerales</taxon>
        <taxon>Glomeraceae</taxon>
        <taxon>Funneliformis</taxon>
    </lineage>
</organism>
<comment type="caution">
    <text evidence="3">The sequence shown here is derived from an EMBL/GenBank/DDBJ whole genome shotgun (WGS) entry which is preliminary data.</text>
</comment>
<dbReference type="OrthoDB" id="2401965at2759"/>
<protein>
    <submittedName>
        <fullName evidence="3">2388_t:CDS:1</fullName>
    </submittedName>
</protein>
<dbReference type="Proteomes" id="UP001153678">
    <property type="component" value="Unassembled WGS sequence"/>
</dbReference>
<reference evidence="3" key="1">
    <citation type="submission" date="2022-08" db="EMBL/GenBank/DDBJ databases">
        <authorList>
            <person name="Kallberg Y."/>
            <person name="Tangrot J."/>
            <person name="Rosling A."/>
        </authorList>
    </citation>
    <scope>NUCLEOTIDE SEQUENCE</scope>
    <source>
        <strain evidence="3">Wild A</strain>
    </source>
</reference>
<dbReference type="GO" id="GO:0005524">
    <property type="term" value="F:ATP binding"/>
    <property type="evidence" value="ECO:0007669"/>
    <property type="project" value="UniProtKB-KW"/>
</dbReference>
<evidence type="ECO:0000313" key="4">
    <source>
        <dbReference type="Proteomes" id="UP001153678"/>
    </source>
</evidence>
<accession>A0A9W4TD49</accession>
<dbReference type="Gene3D" id="3.30.420.40">
    <property type="match status" value="2"/>
</dbReference>
<evidence type="ECO:0000256" key="1">
    <source>
        <dbReference type="ARBA" id="ARBA00022741"/>
    </source>
</evidence>
<keyword evidence="4" id="KW-1185">Reference proteome</keyword>
<name>A0A9W4TD49_9GLOM</name>
<dbReference type="Pfam" id="PF00012">
    <property type="entry name" value="HSP70"/>
    <property type="match status" value="1"/>
</dbReference>
<evidence type="ECO:0000256" key="2">
    <source>
        <dbReference type="ARBA" id="ARBA00022840"/>
    </source>
</evidence>
<keyword evidence="2" id="KW-0067">ATP-binding</keyword>
<dbReference type="GO" id="GO:0140662">
    <property type="term" value="F:ATP-dependent protein folding chaperone"/>
    <property type="evidence" value="ECO:0007669"/>
    <property type="project" value="InterPro"/>
</dbReference>
<dbReference type="AlphaFoldDB" id="A0A9W4TD49"/>
<dbReference type="EMBL" id="CAMKVN010027268">
    <property type="protein sequence ID" value="CAI2201344.1"/>
    <property type="molecule type" value="Genomic_DNA"/>
</dbReference>
<evidence type="ECO:0000313" key="3">
    <source>
        <dbReference type="EMBL" id="CAI2201344.1"/>
    </source>
</evidence>
<keyword evidence="1" id="KW-0547">Nucleotide-binding</keyword>
<dbReference type="PANTHER" id="PTHR19375">
    <property type="entry name" value="HEAT SHOCK PROTEIN 70KDA"/>
    <property type="match status" value="1"/>
</dbReference>
<proteinExistence type="predicted"/>
<dbReference type="InterPro" id="IPR013126">
    <property type="entry name" value="Hsp_70_fam"/>
</dbReference>
<sequence>EIAGLNVPRIINEATLAAIAYCLDKNVCGERNVLIYDLGGGSLDVSFLNIEGEILEKDFTTNERALYHLRITCERAKRQLSSSLNATIEIDSLFG</sequence>
<gene>
    <name evidence="3" type="ORF">FWILDA_LOCUS20019</name>
</gene>
<dbReference type="InterPro" id="IPR043129">
    <property type="entry name" value="ATPase_NBD"/>
</dbReference>
<dbReference type="Gene3D" id="3.90.640.10">
    <property type="entry name" value="Actin, Chain A, domain 4"/>
    <property type="match status" value="1"/>
</dbReference>